<reference evidence="2 3" key="1">
    <citation type="submission" date="2016-10" db="EMBL/GenBank/DDBJ databases">
        <title>The genome of Paramicrosporidium saccamoebae is the missing link in understanding Cryptomycota and Microsporidia evolution.</title>
        <authorList>
            <person name="Quandt C.A."/>
            <person name="Beaudet D."/>
            <person name="Corsaro D."/>
            <person name="Michel R."/>
            <person name="Corradi N."/>
            <person name="James T."/>
        </authorList>
    </citation>
    <scope>NUCLEOTIDE SEQUENCE [LARGE SCALE GENOMIC DNA]</scope>
    <source>
        <strain evidence="2 3">KSL3</strain>
    </source>
</reference>
<dbReference type="AlphaFoldDB" id="A0A2H9TIR0"/>
<organism evidence="2 3">
    <name type="scientific">Paramicrosporidium saccamoebae</name>
    <dbReference type="NCBI Taxonomy" id="1246581"/>
    <lineage>
        <taxon>Eukaryota</taxon>
        <taxon>Fungi</taxon>
        <taxon>Fungi incertae sedis</taxon>
        <taxon>Cryptomycota</taxon>
        <taxon>Cryptomycota incertae sedis</taxon>
        <taxon>Paramicrosporidium</taxon>
    </lineage>
</organism>
<comment type="similarity">
    <text evidence="1">Belongs to the STXBP/unc-18/SEC1 family.</text>
</comment>
<dbReference type="PIRSF" id="PIRSF005715">
    <property type="entry name" value="VPS45_Sec1"/>
    <property type="match status" value="1"/>
</dbReference>
<comment type="caution">
    <text evidence="2">The sequence shown here is derived from an EMBL/GenBank/DDBJ whole genome shotgun (WGS) entry which is preliminary data.</text>
</comment>
<dbReference type="SUPFAM" id="SSF56815">
    <property type="entry name" value="Sec1/munc18-like (SM) proteins"/>
    <property type="match status" value="1"/>
</dbReference>
<dbReference type="Pfam" id="PF00995">
    <property type="entry name" value="Sec1"/>
    <property type="match status" value="1"/>
</dbReference>
<dbReference type="InterPro" id="IPR036045">
    <property type="entry name" value="Sec1-like_sf"/>
</dbReference>
<evidence type="ECO:0000256" key="1">
    <source>
        <dbReference type="ARBA" id="ARBA00009884"/>
    </source>
</evidence>
<dbReference type="Gene3D" id="3.40.50.2060">
    <property type="match status" value="1"/>
</dbReference>
<dbReference type="InterPro" id="IPR043154">
    <property type="entry name" value="Sec-1-like_dom1"/>
</dbReference>
<dbReference type="EMBL" id="MTSL01000168">
    <property type="protein sequence ID" value="PJF17633.1"/>
    <property type="molecule type" value="Genomic_DNA"/>
</dbReference>
<dbReference type="GO" id="GO:0016192">
    <property type="term" value="P:vesicle-mediated transport"/>
    <property type="evidence" value="ECO:0007669"/>
    <property type="project" value="InterPro"/>
</dbReference>
<dbReference type="Gene3D" id="3.90.830.10">
    <property type="entry name" value="Syntaxin Binding Protein 1, Chain A, domain 2"/>
    <property type="match status" value="1"/>
</dbReference>
<dbReference type="PANTHER" id="PTHR11679">
    <property type="entry name" value="VESICLE PROTEIN SORTING-ASSOCIATED"/>
    <property type="match status" value="1"/>
</dbReference>
<sequence length="653" mass="72171">MVTTVSETPKMSFRNLRDLQRSLVIDMLHFNATKSQEDVVGGLGTVNSPQETSAWKVLVLDAAGQRILSPVMKVNDLRDHGVTLYLQLQSDRQAITDVPAVYFVEPTAENIARICQDLQANLYESYYLNFTSSIPRALLEDLAYNSVQSNASGLIAKRNMFSLNMPEAFVTLNDASSSDTLIDTTLEHASAGIFSVLLTMGGQPPLIYTSKGTAAESLGEKLDTRIRNYLANARTTFLGSQSDLVVEDSIQRPLMLLLDRNFDVPTLLRHTSTYNALVHDVLGMRFNRVSIVRNESGSMETKVFDIDVKDTFWQQNASLPFPNVAENVDVALNTYKQDKQQLTRNNTGVADLENVDDLSNAGAMMTADDLKVAISVLPEMQERKRIIDSHLQMSTALLEKIKVRDLGNLFHMEQEVAELSKAKMVEVLRSKEGAAADKMRLFLVYFFAQEEVSKEDMALYEVCLREAECDLSALEYCKKIKAFKKMSAKAVQHTAAAAPKTGGDFLQSFGSRISGGVLGNMLSGVRNLLPESADTPLTKLVDSAIEAATGAATGTASALRNTFTSATTPKDDQFTIFDPKASRDRGRAQTASVQRSAFNQLIVFIVGGSNYTEYNHVEEFLRKKQLKLNLTFGSTELLTGEEFLGQLTKLHRP</sequence>
<dbReference type="OrthoDB" id="10251230at2759"/>
<proteinExistence type="inferred from homology"/>
<name>A0A2H9TIR0_9FUNG</name>
<dbReference type="InterPro" id="IPR027482">
    <property type="entry name" value="Sec1-like_dom2"/>
</dbReference>
<protein>
    <recommendedName>
        <fullName evidence="4">Sec1-like protein</fullName>
    </recommendedName>
</protein>
<dbReference type="Proteomes" id="UP000240830">
    <property type="component" value="Unassembled WGS sequence"/>
</dbReference>
<evidence type="ECO:0000313" key="2">
    <source>
        <dbReference type="EMBL" id="PJF17633.1"/>
    </source>
</evidence>
<keyword evidence="3" id="KW-1185">Reference proteome</keyword>
<dbReference type="InterPro" id="IPR001619">
    <property type="entry name" value="Sec1-like"/>
</dbReference>
<dbReference type="Gene3D" id="1.25.40.60">
    <property type="match status" value="1"/>
</dbReference>
<dbReference type="InterPro" id="IPR043127">
    <property type="entry name" value="Sec-1-like_dom3a"/>
</dbReference>
<gene>
    <name evidence="2" type="ORF">PSACC_02574</name>
</gene>
<evidence type="ECO:0008006" key="4">
    <source>
        <dbReference type="Google" id="ProtNLM"/>
    </source>
</evidence>
<accession>A0A2H9TIR0</accession>
<dbReference type="Gene3D" id="3.40.50.1910">
    <property type="match status" value="1"/>
</dbReference>
<dbReference type="STRING" id="1246581.A0A2H9TIR0"/>
<evidence type="ECO:0000313" key="3">
    <source>
        <dbReference type="Proteomes" id="UP000240830"/>
    </source>
</evidence>